<dbReference type="GO" id="GO:0030170">
    <property type="term" value="F:pyridoxal phosphate binding"/>
    <property type="evidence" value="ECO:0007669"/>
    <property type="project" value="UniProtKB-UniRule"/>
</dbReference>
<evidence type="ECO:0000313" key="14">
    <source>
        <dbReference type="Proteomes" id="UP000268229"/>
    </source>
</evidence>
<dbReference type="AlphaFoldDB" id="A0A3S5BWE7"/>
<evidence type="ECO:0000256" key="7">
    <source>
        <dbReference type="ARBA" id="ARBA00023235"/>
    </source>
</evidence>
<evidence type="ECO:0000256" key="6">
    <source>
        <dbReference type="ARBA" id="ARBA00023157"/>
    </source>
</evidence>
<comment type="catalytic activity">
    <reaction evidence="9">
        <text>an L-alpha-amino acid = a D-alpha-amino acid</text>
        <dbReference type="Rhea" id="RHEA:18317"/>
        <dbReference type="ChEBI" id="CHEBI:59869"/>
        <dbReference type="ChEBI" id="CHEBI:59871"/>
        <dbReference type="EC" id="5.1.1.10"/>
    </reaction>
</comment>
<dbReference type="PANTHER" id="PTHR30511:SF0">
    <property type="entry name" value="ALANINE RACEMASE, CATABOLIC-RELATED"/>
    <property type="match status" value="1"/>
</dbReference>
<evidence type="ECO:0000259" key="12">
    <source>
        <dbReference type="SMART" id="SM01005"/>
    </source>
</evidence>
<comment type="subcellular location">
    <subcellularLocation>
        <location evidence="2 9">Periplasm</location>
    </subcellularLocation>
</comment>
<keyword evidence="5 9" id="KW-0663">Pyridoxal phosphate</keyword>
<evidence type="ECO:0000256" key="3">
    <source>
        <dbReference type="ARBA" id="ARBA00022729"/>
    </source>
</evidence>
<comment type="catalytic activity">
    <reaction evidence="9">
        <text>L-lysine = D-lysine</text>
        <dbReference type="Rhea" id="RHEA:22864"/>
        <dbReference type="ChEBI" id="CHEBI:32551"/>
        <dbReference type="ChEBI" id="CHEBI:32557"/>
    </reaction>
</comment>
<dbReference type="KEGG" id="nani:NCTC12227_02055"/>
<evidence type="ECO:0000256" key="11">
    <source>
        <dbReference type="PIRSR" id="PIRSR600821-52"/>
    </source>
</evidence>
<comment type="catalytic activity">
    <reaction evidence="9">
        <text>L-arginine = D-arginine</text>
        <dbReference type="Rhea" id="RHEA:18069"/>
        <dbReference type="ChEBI" id="CHEBI:32682"/>
        <dbReference type="ChEBI" id="CHEBI:32689"/>
    </reaction>
</comment>
<dbReference type="GO" id="GO:0042597">
    <property type="term" value="C:periplasmic space"/>
    <property type="evidence" value="ECO:0007669"/>
    <property type="project" value="UniProtKB-SubCell"/>
</dbReference>
<keyword evidence="7 9" id="KW-0413">Isomerase</keyword>
<comment type="function">
    <text evidence="9">Amino-acid racemase able to utilize a broad range of substrates.</text>
</comment>
<keyword evidence="4 9" id="KW-0574">Periplasm</keyword>
<dbReference type="InterPro" id="IPR009006">
    <property type="entry name" value="Ala_racemase/Decarboxylase_C"/>
</dbReference>
<keyword evidence="6 9" id="KW-1015">Disulfide bond</keyword>
<feature type="active site" description="Proton acceptor" evidence="9">
    <location>
        <position position="300"/>
    </location>
</feature>
<feature type="signal peptide" evidence="9">
    <location>
        <begin position="1"/>
        <end position="23"/>
    </location>
</feature>
<dbReference type="CDD" id="cd06826">
    <property type="entry name" value="PLPDE_III_AR2"/>
    <property type="match status" value="1"/>
</dbReference>
<evidence type="ECO:0000256" key="5">
    <source>
        <dbReference type="ARBA" id="ARBA00022898"/>
    </source>
</evidence>
<evidence type="ECO:0000313" key="13">
    <source>
        <dbReference type="EMBL" id="VEJ22268.1"/>
    </source>
</evidence>
<dbReference type="InterPro" id="IPR001608">
    <property type="entry name" value="Ala_racemase_N"/>
</dbReference>
<feature type="domain" description="Alanine racemase C-terminal" evidence="12">
    <location>
        <begin position="279"/>
        <end position="407"/>
    </location>
</feature>
<feature type="chain" id="PRO_5026393709" description="Broad specificity amino-acid racemase" evidence="9">
    <location>
        <begin position="24"/>
        <end position="429"/>
    </location>
</feature>
<dbReference type="Gene3D" id="3.20.20.10">
    <property type="entry name" value="Alanine racemase"/>
    <property type="match status" value="1"/>
</dbReference>
<keyword evidence="3 9" id="KW-0732">Signal</keyword>
<dbReference type="OrthoDB" id="9813814at2"/>
<dbReference type="STRING" id="326522.BWD08_04800"/>
<dbReference type="InterPro" id="IPR029066">
    <property type="entry name" value="PLP-binding_barrel"/>
</dbReference>
<dbReference type="RefSeq" id="WP_126305141.1">
    <property type="nucleotide sequence ID" value="NZ_LR134516.1"/>
</dbReference>
<dbReference type="PANTHER" id="PTHR30511">
    <property type="entry name" value="ALANINE RACEMASE"/>
    <property type="match status" value="1"/>
</dbReference>
<dbReference type="SUPFAM" id="SSF50621">
    <property type="entry name" value="Alanine racemase C-terminal domain-like"/>
    <property type="match status" value="1"/>
</dbReference>
<keyword evidence="14" id="KW-1185">Reference proteome</keyword>
<dbReference type="PRINTS" id="PR00992">
    <property type="entry name" value="ALARACEMASE"/>
</dbReference>
<dbReference type="Pfam" id="PF00842">
    <property type="entry name" value="Ala_racemase_C"/>
    <property type="match status" value="1"/>
</dbReference>
<feature type="disulfide bond" evidence="9">
    <location>
        <begin position="70"/>
        <end position="96"/>
    </location>
</feature>
<dbReference type="SUPFAM" id="SSF51419">
    <property type="entry name" value="PLP-binding barrel"/>
    <property type="match status" value="1"/>
</dbReference>
<dbReference type="GO" id="GO:0047679">
    <property type="term" value="F:arginine racemase activity"/>
    <property type="evidence" value="ECO:0007669"/>
    <property type="project" value="RHEA"/>
</dbReference>
<dbReference type="Proteomes" id="UP000268229">
    <property type="component" value="Chromosome"/>
</dbReference>
<reference evidence="13 14" key="1">
    <citation type="submission" date="2018-12" db="EMBL/GenBank/DDBJ databases">
        <authorList>
            <consortium name="Pathogen Informatics"/>
        </authorList>
    </citation>
    <scope>NUCLEOTIDE SEQUENCE [LARGE SCALE GENOMIC DNA]</scope>
    <source>
        <strain evidence="13 14">NCTC12227</strain>
    </source>
</reference>
<dbReference type="EMBL" id="LR134516">
    <property type="protein sequence ID" value="VEJ22268.1"/>
    <property type="molecule type" value="Genomic_DNA"/>
</dbReference>
<comment type="similarity">
    <text evidence="8 9">Belongs to the alanine racemase family. Bsr subfamily.</text>
</comment>
<evidence type="ECO:0000256" key="2">
    <source>
        <dbReference type="ARBA" id="ARBA00004418"/>
    </source>
</evidence>
<gene>
    <name evidence="13" type="primary">alr_2</name>
    <name evidence="13" type="ORF">NCTC12227_02055</name>
</gene>
<name>A0A3S5BWE7_9NEIS</name>
<protein>
    <recommendedName>
        <fullName evidence="9">Broad specificity amino-acid racemase</fullName>
        <ecNumber evidence="9">5.1.1.10</ecNumber>
    </recommendedName>
</protein>
<dbReference type="SMART" id="SM01005">
    <property type="entry name" value="Ala_racemase_C"/>
    <property type="match status" value="1"/>
</dbReference>
<feature type="binding site" evidence="9 11">
    <location>
        <position position="173"/>
    </location>
    <ligand>
        <name>substrate</name>
    </ligand>
</feature>
<dbReference type="NCBIfam" id="NF009879">
    <property type="entry name" value="PRK13340.1-4"/>
    <property type="match status" value="1"/>
</dbReference>
<dbReference type="GO" id="GO:0008784">
    <property type="term" value="F:alanine racemase activity"/>
    <property type="evidence" value="ECO:0007669"/>
    <property type="project" value="InterPro"/>
</dbReference>
<evidence type="ECO:0000256" key="1">
    <source>
        <dbReference type="ARBA" id="ARBA00001933"/>
    </source>
</evidence>
<dbReference type="GO" id="GO:0005829">
    <property type="term" value="C:cytosol"/>
    <property type="evidence" value="ECO:0007669"/>
    <property type="project" value="TreeGrafter"/>
</dbReference>
<dbReference type="Pfam" id="PF01168">
    <property type="entry name" value="Ala_racemase_N"/>
    <property type="match status" value="1"/>
</dbReference>
<sequence precursor="true">MNPKKTLLAACLTALLAASPLYAAPPLGTPADSAAISIHGANAWMEIDVQAFEDNIRTLQKELDGKSQICAVMKADAYGNSIDLLMPTVIKTGIPCIGIASNEEARIIREHGYNGQIMRVRAATEDEIVHGMQYDMEELVGNYGQASRINELAQAAGKTLRIHIALNSGGMGRNGFDMTDPDIRESSVAVTKLPNLQTVGIMTHFAVEDADDVKRGLEAFHKESGWLLHNAELKRRDIILHAANSFATLAVPESRLDMVRPGGLLYGDSIPERTEYKKTFALKSRVATVNYYGKGSTVGYDRTFTLQRDSKLANLPIGYSDGYRRAFTNKGHVLIRGHKVPVVGKTSMNTTMVDVTDFPDIRAGDEVVLFGKQGDSEITQAEIEEINGALLADLYTIWGTSNPRLPKSATSVTVPPFMPRAEDYRPIAK</sequence>
<dbReference type="InterPro" id="IPR043698">
    <property type="entry name" value="Racemase_Bsr/Lyr"/>
</dbReference>
<dbReference type="Gene3D" id="2.40.37.10">
    <property type="entry name" value="Lyase, Ornithine Decarboxylase, Chain A, domain 1"/>
    <property type="match status" value="1"/>
</dbReference>
<dbReference type="NCBIfam" id="TIGR00492">
    <property type="entry name" value="alr"/>
    <property type="match status" value="1"/>
</dbReference>
<dbReference type="EC" id="5.1.1.10" evidence="9"/>
<dbReference type="GO" id="GO:0018113">
    <property type="term" value="F:lysine racemase activity"/>
    <property type="evidence" value="ECO:0007669"/>
    <property type="project" value="RHEA"/>
</dbReference>
<proteinExistence type="inferred from homology"/>
<evidence type="ECO:0000256" key="8">
    <source>
        <dbReference type="ARBA" id="ARBA00023456"/>
    </source>
</evidence>
<evidence type="ECO:0000256" key="9">
    <source>
        <dbReference type="HAMAP-Rule" id="MF_02212"/>
    </source>
</evidence>
<feature type="modified residue" description="N6-(pyridoxal phosphate)lysine" evidence="9 10">
    <location>
        <position position="74"/>
    </location>
</feature>
<evidence type="ECO:0000256" key="4">
    <source>
        <dbReference type="ARBA" id="ARBA00022764"/>
    </source>
</evidence>
<feature type="binding site" evidence="9 11">
    <location>
        <position position="348"/>
    </location>
    <ligand>
        <name>substrate</name>
    </ligand>
</feature>
<dbReference type="GO" id="GO:0030632">
    <property type="term" value="P:D-alanine biosynthetic process"/>
    <property type="evidence" value="ECO:0007669"/>
    <property type="project" value="TreeGrafter"/>
</dbReference>
<organism evidence="13 14">
    <name type="scientific">Neisseria animaloris</name>
    <dbReference type="NCBI Taxonomy" id="326522"/>
    <lineage>
        <taxon>Bacteria</taxon>
        <taxon>Pseudomonadati</taxon>
        <taxon>Pseudomonadota</taxon>
        <taxon>Betaproteobacteria</taxon>
        <taxon>Neisseriales</taxon>
        <taxon>Neisseriaceae</taxon>
        <taxon>Neisseria</taxon>
    </lineage>
</organism>
<evidence type="ECO:0000256" key="10">
    <source>
        <dbReference type="PIRSR" id="PIRSR600821-50"/>
    </source>
</evidence>
<accession>A0A3S5BWE7</accession>
<dbReference type="InterPro" id="IPR000821">
    <property type="entry name" value="Ala_racemase"/>
</dbReference>
<feature type="active site" description="Proton acceptor" evidence="9">
    <location>
        <position position="74"/>
    </location>
</feature>
<dbReference type="InterPro" id="IPR011079">
    <property type="entry name" value="Ala_racemase_C"/>
</dbReference>
<comment type="cofactor">
    <cofactor evidence="1 9 10">
        <name>pyridoxal 5'-phosphate</name>
        <dbReference type="ChEBI" id="CHEBI:597326"/>
    </cofactor>
</comment>
<dbReference type="HAMAP" id="MF_02212">
    <property type="entry name" value="Bsr_racemase"/>
    <property type="match status" value="1"/>
</dbReference>